<organism evidence="6 7">
    <name type="scientific">Arthrobacter livingstonensis</name>
    <dbReference type="NCBI Taxonomy" id="670078"/>
    <lineage>
        <taxon>Bacteria</taxon>
        <taxon>Bacillati</taxon>
        <taxon>Actinomycetota</taxon>
        <taxon>Actinomycetes</taxon>
        <taxon>Micrococcales</taxon>
        <taxon>Micrococcaceae</taxon>
        <taxon>Arthrobacter</taxon>
    </lineage>
</organism>
<evidence type="ECO:0000256" key="2">
    <source>
        <dbReference type="ARBA" id="ARBA00022723"/>
    </source>
</evidence>
<evidence type="ECO:0000313" key="6">
    <source>
        <dbReference type="EMBL" id="PYI65163.1"/>
    </source>
</evidence>
<name>A0A2V5L609_9MICC</name>
<evidence type="ECO:0000259" key="5">
    <source>
        <dbReference type="PROSITE" id="PS51296"/>
    </source>
</evidence>
<keyword evidence="3" id="KW-0408">Iron</keyword>
<feature type="domain" description="Rieske" evidence="5">
    <location>
        <begin position="197"/>
        <end position="285"/>
    </location>
</feature>
<comment type="caution">
    <text evidence="6">The sequence shown here is derived from an EMBL/GenBank/DDBJ whole genome shotgun (WGS) entry which is preliminary data.</text>
</comment>
<sequence length="285" mass="29801">MEVPRRQCEVGQGAMMHTSLPFRALNGLENADSLDTVIACLKKAVNRMIHARAAKDLLHGVPPGHPLHPLAVQLSIGAWTSAVILDPVPGTQTASEVLIASALPAVVSGWTAWAELHPQQQRVGVAHAAANAAGTLLFGVSWALRSKGHRGPGVVASAAALDTIAVGGTLCGHLACRLASGTNHAEEVPHLVAPGWQRLCELGGIPVKKIEKRSLGDVPFLVWRAADGSINVLSNKCSHLAGPMSEGKVYHSSSNPCVECPWHYSRFSMAPRSGPGSGHDPAGCV</sequence>
<keyword evidence="7" id="KW-1185">Reference proteome</keyword>
<dbReference type="InterPro" id="IPR017941">
    <property type="entry name" value="Rieske_2Fe-2S"/>
</dbReference>
<evidence type="ECO:0000313" key="7">
    <source>
        <dbReference type="Proteomes" id="UP000247832"/>
    </source>
</evidence>
<dbReference type="Gene3D" id="2.102.10.10">
    <property type="entry name" value="Rieske [2Fe-2S] iron-sulphur domain"/>
    <property type="match status" value="1"/>
</dbReference>
<dbReference type="GO" id="GO:0046872">
    <property type="term" value="F:metal ion binding"/>
    <property type="evidence" value="ECO:0007669"/>
    <property type="project" value="UniProtKB-KW"/>
</dbReference>
<evidence type="ECO:0000256" key="4">
    <source>
        <dbReference type="ARBA" id="ARBA00023014"/>
    </source>
</evidence>
<dbReference type="GO" id="GO:0016705">
    <property type="term" value="F:oxidoreductase activity, acting on paired donors, with incorporation or reduction of molecular oxygen"/>
    <property type="evidence" value="ECO:0007669"/>
    <property type="project" value="UniProtKB-ARBA"/>
</dbReference>
<reference evidence="6 7" key="1">
    <citation type="submission" date="2018-05" db="EMBL/GenBank/DDBJ databases">
        <title>Genetic diversity of glacier-inhabiting Cryobacterium bacteria in China and description of Cryobacterium mengkeensis sp. nov. and Arthrobacter glacialis sp. nov.</title>
        <authorList>
            <person name="Liu Q."/>
            <person name="Xin Y.-H."/>
        </authorList>
    </citation>
    <scope>NUCLEOTIDE SEQUENCE [LARGE SCALE GENOMIC DNA]</scope>
    <source>
        <strain evidence="6 7">LI2</strain>
    </source>
</reference>
<dbReference type="Pfam" id="PF00355">
    <property type="entry name" value="Rieske"/>
    <property type="match status" value="1"/>
</dbReference>
<dbReference type="CDD" id="cd03467">
    <property type="entry name" value="Rieske"/>
    <property type="match status" value="1"/>
</dbReference>
<dbReference type="SUPFAM" id="SSF50022">
    <property type="entry name" value="ISP domain"/>
    <property type="match status" value="1"/>
</dbReference>
<dbReference type="OrthoDB" id="9795104at2"/>
<accession>A0A2V5L609</accession>
<dbReference type="EMBL" id="QJVD01000029">
    <property type="protein sequence ID" value="PYI65163.1"/>
    <property type="molecule type" value="Genomic_DNA"/>
</dbReference>
<keyword evidence="4" id="KW-0411">Iron-sulfur</keyword>
<dbReference type="GO" id="GO:0004497">
    <property type="term" value="F:monooxygenase activity"/>
    <property type="evidence" value="ECO:0007669"/>
    <property type="project" value="UniProtKB-ARBA"/>
</dbReference>
<dbReference type="PROSITE" id="PS51296">
    <property type="entry name" value="RIESKE"/>
    <property type="match status" value="1"/>
</dbReference>
<dbReference type="GO" id="GO:0051537">
    <property type="term" value="F:2 iron, 2 sulfur cluster binding"/>
    <property type="evidence" value="ECO:0007669"/>
    <property type="project" value="UniProtKB-KW"/>
</dbReference>
<dbReference type="Proteomes" id="UP000247832">
    <property type="component" value="Unassembled WGS sequence"/>
</dbReference>
<gene>
    <name evidence="6" type="ORF">CVV68_19295</name>
</gene>
<evidence type="ECO:0000256" key="1">
    <source>
        <dbReference type="ARBA" id="ARBA00022714"/>
    </source>
</evidence>
<dbReference type="AlphaFoldDB" id="A0A2V5L609"/>
<keyword evidence="2" id="KW-0479">Metal-binding</keyword>
<keyword evidence="1" id="KW-0001">2Fe-2S</keyword>
<proteinExistence type="predicted"/>
<dbReference type="InterPro" id="IPR036922">
    <property type="entry name" value="Rieske_2Fe-2S_sf"/>
</dbReference>
<protein>
    <submittedName>
        <fullName evidence="6">(2Fe-2S)-binding protein</fullName>
    </submittedName>
</protein>
<evidence type="ECO:0000256" key="3">
    <source>
        <dbReference type="ARBA" id="ARBA00023004"/>
    </source>
</evidence>